<organism evidence="2 3">
    <name type="scientific">Desulfovibrio piger</name>
    <dbReference type="NCBI Taxonomy" id="901"/>
    <lineage>
        <taxon>Bacteria</taxon>
        <taxon>Pseudomonadati</taxon>
        <taxon>Thermodesulfobacteriota</taxon>
        <taxon>Desulfovibrionia</taxon>
        <taxon>Desulfovibrionales</taxon>
        <taxon>Desulfovibrionaceae</taxon>
        <taxon>Desulfovibrio</taxon>
    </lineage>
</organism>
<protein>
    <submittedName>
        <fullName evidence="2">Uncharacterized protein</fullName>
    </submittedName>
</protein>
<dbReference type="AlphaFoldDB" id="A0A848CAE0"/>
<feature type="transmembrane region" description="Helical" evidence="1">
    <location>
        <begin position="21"/>
        <end position="41"/>
    </location>
</feature>
<evidence type="ECO:0000313" key="3">
    <source>
        <dbReference type="Proteomes" id="UP000522333"/>
    </source>
</evidence>
<proteinExistence type="predicted"/>
<sequence>MAEMYIKCNCCYYKETLNKRFFVKILGGAVSGFGFYSWVAYLFAGTGFALAICVAIVTGGVAMAAFSDEIAEWVSSRYECPVCHQKDWKVVKE</sequence>
<dbReference type="RefSeq" id="WP_168935603.1">
    <property type="nucleotide sequence ID" value="NZ_JABAFY010000020.1"/>
</dbReference>
<feature type="transmembrane region" description="Helical" evidence="1">
    <location>
        <begin position="47"/>
        <end position="67"/>
    </location>
</feature>
<name>A0A848CAE0_9BACT</name>
<keyword evidence="1" id="KW-0812">Transmembrane</keyword>
<keyword evidence="1" id="KW-0472">Membrane</keyword>
<evidence type="ECO:0000256" key="1">
    <source>
        <dbReference type="SAM" id="Phobius"/>
    </source>
</evidence>
<dbReference type="EMBL" id="JABAFY010000020">
    <property type="protein sequence ID" value="NME52222.1"/>
    <property type="molecule type" value="Genomic_DNA"/>
</dbReference>
<dbReference type="Proteomes" id="UP000522333">
    <property type="component" value="Unassembled WGS sequence"/>
</dbReference>
<evidence type="ECO:0000313" key="2">
    <source>
        <dbReference type="EMBL" id="NME52222.1"/>
    </source>
</evidence>
<reference evidence="2 3" key="1">
    <citation type="submission" date="2020-04" db="EMBL/GenBank/DDBJ databases">
        <authorList>
            <person name="Hitch T.C.A."/>
            <person name="Wylensek D."/>
            <person name="Clavel T."/>
        </authorList>
    </citation>
    <scope>NUCLEOTIDE SEQUENCE [LARGE SCALE GENOMIC DNA]</scope>
    <source>
        <strain evidence="2 3">PG-251-APC-1</strain>
    </source>
</reference>
<comment type="caution">
    <text evidence="2">The sequence shown here is derived from an EMBL/GenBank/DDBJ whole genome shotgun (WGS) entry which is preliminary data.</text>
</comment>
<accession>A0A848CAE0</accession>
<keyword evidence="1" id="KW-1133">Transmembrane helix</keyword>
<gene>
    <name evidence="2" type="ORF">HF854_06705</name>
</gene>